<keyword evidence="2" id="KW-0472">Membrane</keyword>
<evidence type="ECO:0000313" key="4">
    <source>
        <dbReference type="Proteomes" id="UP001642360"/>
    </source>
</evidence>
<evidence type="ECO:0000256" key="1">
    <source>
        <dbReference type="SAM" id="MobiDB-lite"/>
    </source>
</evidence>
<dbReference type="Proteomes" id="UP001642360">
    <property type="component" value="Unassembled WGS sequence"/>
</dbReference>
<keyword evidence="4" id="KW-1185">Reference proteome</keyword>
<sequence>MASRFCLQLSKFYFIESVGDLIKHRAYTQPSKFNLREDEQYGLARNGITHGFLFTCYTFSSQSSSSRWLPPGALSSTDSSAESDQVITEDKPLVPTTHELARSGPELAMAWNGVDVHAWHKHLAYRVAVYALLKAVIEVELFLSHKRSNNPSLVHEILSPKANSLGECIESQLNLRNPKLVQWFRTVELPRIAGLFIPLFKKWSVEYAGSGVAGIILAISCCAAVRMLGSGRTSCPLFTVPTDDLLVELLNFSHSLVSVDKLHQLASEAGFEEDFLSHFGTRILPNENIEDVEFWIGLVQRKLSKAFHRESVISDKHTFSDKVDEKSLATLGLFAFLGRETRLFLSGMGIKDLDEQVKDLLSYLECGSLFIYPKFSSVSEYQLFMEVVTDEIGWLDFYAAFTCKFFQEKRRSKQHAIQAETEIILCTVFTVCYDVISGFAHYSNSTQQPLDSNLLAFLLRSQSLLSICLEDYWAAYDRSGELLRITERGISDPAAYFLTKGTTNSSVILEAQQLPIDLLKRGKHRSGSRWSKTTSSAGVDQRTRAATKSKALHKSLLQESTVKLISTSADMWMGTQLLFIDILNALKHLVKKLRGCKLTKRERKKVERTLVDIAALIPVTVLMLLPVSAVGHAAMFAAIKKYMPAMIPSPYCSERLNLLKQLKRAKKMEVQSWNNIEDASSTVV</sequence>
<reference evidence="3 4" key="1">
    <citation type="submission" date="2024-02" db="EMBL/GenBank/DDBJ databases">
        <authorList>
            <person name="Vignale AGUSTIN F."/>
            <person name="Sosa J E."/>
            <person name="Modenutti C."/>
        </authorList>
    </citation>
    <scope>NUCLEOTIDE SEQUENCE [LARGE SCALE GENOMIC DNA]</scope>
</reference>
<keyword evidence="2" id="KW-1133">Transmembrane helix</keyword>
<dbReference type="PANTHER" id="PTHR14009:SF34">
    <property type="entry name" value="LETM1 RBD DOMAIN-CONTAINING PROTEIN"/>
    <property type="match status" value="1"/>
</dbReference>
<feature type="transmembrane region" description="Helical" evidence="2">
    <location>
        <begin position="610"/>
        <end position="639"/>
    </location>
</feature>
<dbReference type="AlphaFoldDB" id="A0ABC8TZD3"/>
<dbReference type="PANTHER" id="PTHR14009">
    <property type="entry name" value="LEUCINE ZIPPER-EF-HAND CONTAINING TRANSMEMBRANE PROTEIN"/>
    <property type="match status" value="1"/>
</dbReference>
<proteinExistence type="predicted"/>
<evidence type="ECO:0008006" key="5">
    <source>
        <dbReference type="Google" id="ProtNLM"/>
    </source>
</evidence>
<comment type="caution">
    <text evidence="3">The sequence shown here is derived from an EMBL/GenBank/DDBJ whole genome shotgun (WGS) entry which is preliminary data.</text>
</comment>
<name>A0ABC8TZD3_9AQUA</name>
<feature type="compositionally biased region" description="Polar residues" evidence="1">
    <location>
        <begin position="74"/>
        <end position="86"/>
    </location>
</feature>
<accession>A0ABC8TZD3</accession>
<protein>
    <recommendedName>
        <fullName evidence="5">LETM1-like protein</fullName>
    </recommendedName>
</protein>
<feature type="region of interest" description="Disordered" evidence="1">
    <location>
        <begin position="63"/>
        <end position="86"/>
    </location>
</feature>
<organism evidence="3 4">
    <name type="scientific">Ilex paraguariensis</name>
    <name type="common">yerba mate</name>
    <dbReference type="NCBI Taxonomy" id="185542"/>
    <lineage>
        <taxon>Eukaryota</taxon>
        <taxon>Viridiplantae</taxon>
        <taxon>Streptophyta</taxon>
        <taxon>Embryophyta</taxon>
        <taxon>Tracheophyta</taxon>
        <taxon>Spermatophyta</taxon>
        <taxon>Magnoliopsida</taxon>
        <taxon>eudicotyledons</taxon>
        <taxon>Gunneridae</taxon>
        <taxon>Pentapetalae</taxon>
        <taxon>asterids</taxon>
        <taxon>campanulids</taxon>
        <taxon>Aquifoliales</taxon>
        <taxon>Aquifoliaceae</taxon>
        <taxon>Ilex</taxon>
    </lineage>
</organism>
<dbReference type="EMBL" id="CAUOFW020006391">
    <property type="protein sequence ID" value="CAK9174566.1"/>
    <property type="molecule type" value="Genomic_DNA"/>
</dbReference>
<dbReference type="InterPro" id="IPR044202">
    <property type="entry name" value="LETM1/MDM38-like"/>
</dbReference>
<evidence type="ECO:0000313" key="3">
    <source>
        <dbReference type="EMBL" id="CAK9174566.1"/>
    </source>
</evidence>
<keyword evidence="2" id="KW-0812">Transmembrane</keyword>
<evidence type="ECO:0000256" key="2">
    <source>
        <dbReference type="SAM" id="Phobius"/>
    </source>
</evidence>
<gene>
    <name evidence="3" type="ORF">ILEXP_LOCUS44318</name>
</gene>